<evidence type="ECO:0000256" key="3">
    <source>
        <dbReference type="ARBA" id="ARBA00012780"/>
    </source>
</evidence>
<accession>A0ABW5XF31</accession>
<protein>
    <recommendedName>
        <fullName evidence="3">glucan endo-1,3-beta-D-glucosidase</fullName>
        <ecNumber evidence="3">3.2.1.39</ecNumber>
    </recommendedName>
</protein>
<evidence type="ECO:0000256" key="6">
    <source>
        <dbReference type="ARBA" id="ARBA00023295"/>
    </source>
</evidence>
<evidence type="ECO:0000256" key="7">
    <source>
        <dbReference type="ARBA" id="ARBA00023316"/>
    </source>
</evidence>
<dbReference type="PANTHER" id="PTHR31983:SF0">
    <property type="entry name" value="GLUCAN ENDO-1,3-BETA-D-GLUCOSIDASE 2"/>
    <property type="match status" value="1"/>
</dbReference>
<dbReference type="RefSeq" id="WP_377465645.1">
    <property type="nucleotide sequence ID" value="NZ_JBHUOP010000002.1"/>
</dbReference>
<dbReference type="EMBL" id="JBHUOP010000002">
    <property type="protein sequence ID" value="MFD2840014.1"/>
    <property type="molecule type" value="Genomic_DNA"/>
</dbReference>
<dbReference type="InterPro" id="IPR005200">
    <property type="entry name" value="Endo-beta-glucanase"/>
</dbReference>
<comment type="caution">
    <text evidence="10">The sequence shown here is derived from an EMBL/GenBank/DDBJ whole genome shotgun (WGS) entry which is preliminary data.</text>
</comment>
<evidence type="ECO:0000313" key="10">
    <source>
        <dbReference type="EMBL" id="MFD2840014.1"/>
    </source>
</evidence>
<keyword evidence="7" id="KW-0961">Cell wall biogenesis/degradation</keyword>
<evidence type="ECO:0000256" key="5">
    <source>
        <dbReference type="ARBA" id="ARBA00023277"/>
    </source>
</evidence>
<comment type="similarity">
    <text evidence="2">Belongs to the glycosyl hydrolase 81 family.</text>
</comment>
<gene>
    <name evidence="10" type="ORF">ACFSYH_05455</name>
</gene>
<evidence type="ECO:0000256" key="4">
    <source>
        <dbReference type="ARBA" id="ARBA00022801"/>
    </source>
</evidence>
<evidence type="ECO:0000256" key="1">
    <source>
        <dbReference type="ARBA" id="ARBA00000382"/>
    </source>
</evidence>
<dbReference type="Pfam" id="PF17652">
    <property type="entry name" value="Glyco_hydro81C"/>
    <property type="match status" value="1"/>
</dbReference>
<keyword evidence="5" id="KW-0119">Carbohydrate metabolism</keyword>
<sequence length="658" mass="72334">MDAHAAQFALVGHDLAALGVSEMIEQAIAALPVDTIQEMPWLHASSMIQPPTNRWFSGLAFGSPSPVFPTPYSYIQTDQGFVFGLPHVTSSRHTISGPASADIDVNVGAYGYRIAAHDLASVTIEFQNEIGRVLGRAVLAEGVPYVSYTAEIAHDVTLSEAFSMEYESCATAHVEGSHYGLVTTGAFSARSIRLQAGQYVSLIAFPQFTGESPAQIEREVLRIARHATFPVLRTEVTAQVLSDEVVTSIRYVARENGPVAVVRLPHHEVREPLDNLGTYATVSGTAPLVSAKVLTWRTPRVEPRVHLDLTRVAEDRRATLAAAAVQDIGEVPRAPEDTYFGGKALFRDANLLDLATQLSVPGADAFGQGLEERFLEWFKAAADSHAPRTFFYDDVWSGVVGREASFGTDLFNDHHFHWGYFLHVAAVLGERNPQLLEQVRESVDALAFDIATPVPDTEFPMLRVFDVYKGHSWASGTAPFDEGNNQESSSEAVNAWNALGAWGKLTGRTWLYELSVWLLSLEACSARTYWTNFDQSDPVRTSYRHSVIPLVWGAKHDYATWFSGEQSAMLGMAVLPMAPVADYLGGDSDRIMQNLEEIVGFFGDYDQVFGDYLLMYRALAGTDAAEQAWHLAQDIPAERIDDGNSLTYVLAWIAEHLV</sequence>
<keyword evidence="4 10" id="KW-0378">Hydrolase</keyword>
<proteinExistence type="inferred from homology"/>
<dbReference type="PROSITE" id="PS52008">
    <property type="entry name" value="GH81"/>
    <property type="match status" value="1"/>
</dbReference>
<name>A0ABW5XF31_9MICO</name>
<keyword evidence="6" id="KW-0326">Glycosidase</keyword>
<evidence type="ECO:0000256" key="2">
    <source>
        <dbReference type="ARBA" id="ARBA00010730"/>
    </source>
</evidence>
<keyword evidence="8" id="KW-0624">Polysaccharide degradation</keyword>
<dbReference type="InterPro" id="IPR040720">
    <property type="entry name" value="GH81_C"/>
</dbReference>
<comment type="catalytic activity">
    <reaction evidence="1">
        <text>Hydrolysis of (1-&gt;3)-beta-D-glucosidic linkages in (1-&gt;3)-beta-D-glucans.</text>
        <dbReference type="EC" id="3.2.1.39"/>
    </reaction>
</comment>
<dbReference type="Gene3D" id="2.70.98.30">
    <property type="entry name" value="Golgi alpha-mannosidase II, domain 4"/>
    <property type="match status" value="1"/>
</dbReference>
<feature type="domain" description="Glycosyl hydrolase family 81 C-terminal" evidence="9">
    <location>
        <begin position="315"/>
        <end position="650"/>
    </location>
</feature>
<reference evidence="11" key="1">
    <citation type="journal article" date="2019" name="Int. J. Syst. Evol. Microbiol.">
        <title>The Global Catalogue of Microorganisms (GCM) 10K type strain sequencing project: providing services to taxonomists for standard genome sequencing and annotation.</title>
        <authorList>
            <consortium name="The Broad Institute Genomics Platform"/>
            <consortium name="The Broad Institute Genome Sequencing Center for Infectious Disease"/>
            <person name="Wu L."/>
            <person name="Ma J."/>
        </authorList>
    </citation>
    <scope>NUCLEOTIDE SEQUENCE [LARGE SCALE GENOMIC DNA]</scope>
    <source>
        <strain evidence="11">KCTC 33576</strain>
    </source>
</reference>
<keyword evidence="11" id="KW-1185">Reference proteome</keyword>
<evidence type="ECO:0000259" key="9">
    <source>
        <dbReference type="Pfam" id="PF17652"/>
    </source>
</evidence>
<dbReference type="GO" id="GO:0016787">
    <property type="term" value="F:hydrolase activity"/>
    <property type="evidence" value="ECO:0007669"/>
    <property type="project" value="UniProtKB-KW"/>
</dbReference>
<dbReference type="Proteomes" id="UP001597391">
    <property type="component" value="Unassembled WGS sequence"/>
</dbReference>
<dbReference type="PANTHER" id="PTHR31983">
    <property type="entry name" value="ENDO-1,3(4)-BETA-GLUCANASE 1"/>
    <property type="match status" value="1"/>
</dbReference>
<dbReference type="EC" id="3.2.1.39" evidence="3"/>
<evidence type="ECO:0000313" key="11">
    <source>
        <dbReference type="Proteomes" id="UP001597391"/>
    </source>
</evidence>
<organism evidence="10 11">
    <name type="scientific">Populibacterium corticicola</name>
    <dbReference type="NCBI Taxonomy" id="1812826"/>
    <lineage>
        <taxon>Bacteria</taxon>
        <taxon>Bacillati</taxon>
        <taxon>Actinomycetota</taxon>
        <taxon>Actinomycetes</taxon>
        <taxon>Micrococcales</taxon>
        <taxon>Jonesiaceae</taxon>
        <taxon>Populibacterium</taxon>
    </lineage>
</organism>
<evidence type="ECO:0000256" key="8">
    <source>
        <dbReference type="ARBA" id="ARBA00023326"/>
    </source>
</evidence>